<dbReference type="Proteomes" id="UP000789570">
    <property type="component" value="Unassembled WGS sequence"/>
</dbReference>
<dbReference type="AlphaFoldDB" id="A0A9N8W322"/>
<name>A0A9N8W322_9GLOM</name>
<evidence type="ECO:0000313" key="4">
    <source>
        <dbReference type="Proteomes" id="UP000789570"/>
    </source>
</evidence>
<organism evidence="3 4">
    <name type="scientific">Funneliformis caledonium</name>
    <dbReference type="NCBI Taxonomy" id="1117310"/>
    <lineage>
        <taxon>Eukaryota</taxon>
        <taxon>Fungi</taxon>
        <taxon>Fungi incertae sedis</taxon>
        <taxon>Mucoromycota</taxon>
        <taxon>Glomeromycotina</taxon>
        <taxon>Glomeromycetes</taxon>
        <taxon>Glomerales</taxon>
        <taxon>Glomeraceae</taxon>
        <taxon>Funneliformis</taxon>
    </lineage>
</organism>
<sequence>MNSSNPQRLPKHKTFVDTVMLLLAQLEKNTGERIDSSQVDSEQTTPHGSISVIKSKFEKLNNNNDTNETTNAKNKLSFPNAVIMAHQQHKHQLHKKYKSGELRNSSNNEINGQIPSKLQKNSFRNAVNVVNAVNGLKSPPPIPPRSKPPIGGIKPIIPPSPSVLKNNLSPTILNLPNSAPLSQHVLEDTDNPFDDSKGVDPFADDNELPLPLHDSTKTSTVIASSPSRPRRHSHTPAPSNVIKRNKLIGDNLIDVTYNLQRSASQTVSSKPLRKPEILMPNSSRTLPKCHENDPPSLPPKPSNRPPAPALSNRPQLPPRKPNMEHHNEKKSKQAKVTKKVDDQADSDSLDDSSKKIPDASYTNRRPPKFHNIQDINSKNTTRTFAIAGEFLITGSGQTRIWSLENGSNVRSVPCDDSITSLCWRPTRRIEEVGRYIWCGAQDGYLYVVDIDCSGKQIEKNKKAHNSPINFILRHQLQLWTLDDSGKLQIWSEDDSGVVSLNSKPKTVKVLSKPNCAIVVGHHLWLSYGKSIVIHNPLDDTHVAKIEVGPEVGNIRCMTQTDNSSLVYTGHDDGTISVHDAQTHKTESTFTVSTYCINSLLGVGNYLWVGFKTGMIYIYDVQHSPWVVIKHWQAHKAPIIDMQLDNAGLWRVERLQVASLSDEGQIIVWDGLMHDDWIDDQMFDRENDYCTFRDVKVLICSWNIDASKPEDLERSPDGEHFLTNWIKSTESPDIIVFGFQEMINLESKKMTAKMLMTKKKNAKQLSENITQRYKLWHDKLVQVVGQKYEVLEKDNLVGLFTCIFAKKDELEHIRESDVALKKTGLKGYHGNKGSIATRFIYDDTSICFVNCHLAAGQLQTKERNTDAAKILDNTTFPSKAAKDKFIWRENEYVFTNGGDGSMVLDHEIVFFSGDLNYRINLSRNEVLEAIEKKDYKFLTDYDQLAIQRIKNPGFRLRQFLEGEIVFNPTYKYNPGEDEYDTSEKKRIPAWCDRILYRPKYLKSERHEGPDQRSENESNDNLDKKYCNVELDHYLRHECKISDHRPISGAFYIKTKKILEDKKDLVREEVEKAWKEKAKEELHKFTVRWLESCGWDEQIADKTLRENHRNLRKTVDQLSKRDEKGKRK</sequence>
<feature type="domain" description="Inositol polyphosphate-related phosphatase" evidence="2">
    <location>
        <begin position="692"/>
        <end position="1057"/>
    </location>
</feature>
<dbReference type="PANTHER" id="PTHR11200">
    <property type="entry name" value="INOSITOL 5-PHOSPHATASE"/>
    <property type="match status" value="1"/>
</dbReference>
<feature type="region of interest" description="Disordered" evidence="1">
    <location>
        <begin position="262"/>
        <end position="376"/>
    </location>
</feature>
<evidence type="ECO:0000313" key="3">
    <source>
        <dbReference type="EMBL" id="CAG8475337.1"/>
    </source>
</evidence>
<dbReference type="SMART" id="SM00128">
    <property type="entry name" value="IPPc"/>
    <property type="match status" value="1"/>
</dbReference>
<evidence type="ECO:0000259" key="2">
    <source>
        <dbReference type="SMART" id="SM00128"/>
    </source>
</evidence>
<dbReference type="InterPro" id="IPR036322">
    <property type="entry name" value="WD40_repeat_dom_sf"/>
</dbReference>
<dbReference type="InterPro" id="IPR036691">
    <property type="entry name" value="Endo/exonu/phosph_ase_sf"/>
</dbReference>
<protein>
    <submittedName>
        <fullName evidence="3">11927_t:CDS:1</fullName>
    </submittedName>
</protein>
<feature type="region of interest" description="Disordered" evidence="1">
    <location>
        <begin position="183"/>
        <end position="243"/>
    </location>
</feature>
<dbReference type="SUPFAM" id="SSF50978">
    <property type="entry name" value="WD40 repeat-like"/>
    <property type="match status" value="1"/>
</dbReference>
<feature type="compositionally biased region" description="Basic and acidic residues" evidence="1">
    <location>
        <begin position="321"/>
        <end position="331"/>
    </location>
</feature>
<reference evidence="3" key="1">
    <citation type="submission" date="2021-06" db="EMBL/GenBank/DDBJ databases">
        <authorList>
            <person name="Kallberg Y."/>
            <person name="Tangrot J."/>
            <person name="Rosling A."/>
        </authorList>
    </citation>
    <scope>NUCLEOTIDE SEQUENCE</scope>
    <source>
        <strain evidence="3">UK204</strain>
    </source>
</reference>
<dbReference type="GO" id="GO:0004439">
    <property type="term" value="F:phosphatidylinositol-4,5-bisphosphate 5-phosphatase activity"/>
    <property type="evidence" value="ECO:0007669"/>
    <property type="project" value="TreeGrafter"/>
</dbReference>
<dbReference type="SUPFAM" id="SSF56219">
    <property type="entry name" value="DNase I-like"/>
    <property type="match status" value="1"/>
</dbReference>
<feature type="compositionally biased region" description="Pro residues" evidence="1">
    <location>
        <begin position="295"/>
        <end position="308"/>
    </location>
</feature>
<gene>
    <name evidence="3" type="ORF">FCALED_LOCUS2438</name>
</gene>
<evidence type="ECO:0000256" key="1">
    <source>
        <dbReference type="SAM" id="MobiDB-lite"/>
    </source>
</evidence>
<keyword evidence="4" id="KW-1185">Reference proteome</keyword>
<accession>A0A9N8W322</accession>
<dbReference type="InterPro" id="IPR015943">
    <property type="entry name" value="WD40/YVTN_repeat-like_dom_sf"/>
</dbReference>
<dbReference type="GO" id="GO:0046856">
    <property type="term" value="P:phosphatidylinositol dephosphorylation"/>
    <property type="evidence" value="ECO:0007669"/>
    <property type="project" value="InterPro"/>
</dbReference>
<feature type="region of interest" description="Disordered" evidence="1">
    <location>
        <begin position="1104"/>
        <end position="1126"/>
    </location>
</feature>
<dbReference type="InterPro" id="IPR000300">
    <property type="entry name" value="IPPc"/>
</dbReference>
<dbReference type="OrthoDB" id="2248459at2759"/>
<dbReference type="Gene3D" id="3.60.10.10">
    <property type="entry name" value="Endonuclease/exonuclease/phosphatase"/>
    <property type="match status" value="1"/>
</dbReference>
<dbReference type="Gene3D" id="2.130.10.10">
    <property type="entry name" value="YVTN repeat-like/Quinoprotein amine dehydrogenase"/>
    <property type="match status" value="2"/>
</dbReference>
<dbReference type="InterPro" id="IPR046985">
    <property type="entry name" value="IP5"/>
</dbReference>
<dbReference type="PANTHER" id="PTHR11200:SF240">
    <property type="entry name" value="INOSITOL POLYPHOSPHATE 5-PHOSPHATASE C9G1.10C-RELATED"/>
    <property type="match status" value="1"/>
</dbReference>
<proteinExistence type="predicted"/>
<dbReference type="InterPro" id="IPR001680">
    <property type="entry name" value="WD40_rpt"/>
</dbReference>
<comment type="caution">
    <text evidence="3">The sequence shown here is derived from an EMBL/GenBank/DDBJ whole genome shotgun (WGS) entry which is preliminary data.</text>
</comment>
<dbReference type="Pfam" id="PF22669">
    <property type="entry name" value="Exo_endo_phos2"/>
    <property type="match status" value="1"/>
</dbReference>
<dbReference type="EMBL" id="CAJVPQ010000367">
    <property type="protein sequence ID" value="CAG8475337.1"/>
    <property type="molecule type" value="Genomic_DNA"/>
</dbReference>
<dbReference type="SMART" id="SM00320">
    <property type="entry name" value="WD40"/>
    <property type="match status" value="5"/>
</dbReference>